<evidence type="ECO:0000313" key="3">
    <source>
        <dbReference type="EMBL" id="MEM5535459.1"/>
    </source>
</evidence>
<dbReference type="PANTHER" id="PTHR42886:SF42">
    <property type="entry name" value="ALPHA_BETA-HYDROLASES SUPERFAMILY PROTEIN"/>
    <property type="match status" value="1"/>
</dbReference>
<evidence type="ECO:0000259" key="2">
    <source>
        <dbReference type="Pfam" id="PF12697"/>
    </source>
</evidence>
<feature type="domain" description="AB hydrolase-1" evidence="2">
    <location>
        <begin position="70"/>
        <end position="274"/>
    </location>
</feature>
<accession>A0ABU9TQC0</accession>
<feature type="signal peptide" evidence="1">
    <location>
        <begin position="1"/>
        <end position="22"/>
    </location>
</feature>
<keyword evidence="1" id="KW-0732">Signal</keyword>
<dbReference type="InterPro" id="IPR029058">
    <property type="entry name" value="AB_hydrolase_fold"/>
</dbReference>
<dbReference type="RefSeq" id="WP_342853743.1">
    <property type="nucleotide sequence ID" value="NZ_JBBMRA010000002.1"/>
</dbReference>
<reference evidence="3 4" key="1">
    <citation type="submission" date="2024-03" db="EMBL/GenBank/DDBJ databases">
        <title>Community enrichment and isolation of bacterial strains for fucoidan degradation.</title>
        <authorList>
            <person name="Sichert A."/>
        </authorList>
    </citation>
    <scope>NUCLEOTIDE SEQUENCE [LARGE SCALE GENOMIC DNA]</scope>
    <source>
        <strain evidence="3 4">AS76</strain>
    </source>
</reference>
<keyword evidence="3" id="KW-0378">Hydrolase</keyword>
<dbReference type="PANTHER" id="PTHR42886">
    <property type="entry name" value="RE40534P-RELATED"/>
    <property type="match status" value="1"/>
</dbReference>
<protein>
    <submittedName>
        <fullName evidence="3">Alpha/beta fold hydrolase</fullName>
    </submittedName>
</protein>
<dbReference type="GO" id="GO:0016787">
    <property type="term" value="F:hydrolase activity"/>
    <property type="evidence" value="ECO:0007669"/>
    <property type="project" value="UniProtKB-KW"/>
</dbReference>
<evidence type="ECO:0000313" key="4">
    <source>
        <dbReference type="Proteomes" id="UP001449225"/>
    </source>
</evidence>
<dbReference type="EMBL" id="JBBMRA010000002">
    <property type="protein sequence ID" value="MEM5535459.1"/>
    <property type="molecule type" value="Genomic_DNA"/>
</dbReference>
<keyword evidence="4" id="KW-1185">Reference proteome</keyword>
<comment type="caution">
    <text evidence="3">The sequence shown here is derived from an EMBL/GenBank/DDBJ whole genome shotgun (WGS) entry which is preliminary data.</text>
</comment>
<dbReference type="Pfam" id="PF12697">
    <property type="entry name" value="Abhydrolase_6"/>
    <property type="match status" value="1"/>
</dbReference>
<name>A0ABU9TQC0_9GAMM</name>
<dbReference type="Gene3D" id="3.40.50.1820">
    <property type="entry name" value="alpha/beta hydrolase"/>
    <property type="match status" value="1"/>
</dbReference>
<dbReference type="SUPFAM" id="SSF53474">
    <property type="entry name" value="alpha/beta-Hydrolases"/>
    <property type="match status" value="1"/>
</dbReference>
<feature type="chain" id="PRO_5046238408" evidence="1">
    <location>
        <begin position="23"/>
        <end position="293"/>
    </location>
</feature>
<sequence>MLRIFATLLLVSSILCSTTLRAEEVLLKQNNLTLNANLQLAEDSGFDKILLITHGTLAHNGMEIIATWQSLLEEEGISSLAINLSLGLDNRHGMYDCQVPHTHKHTDAIAEIDAWVNWLKTQGSQSIILAAHSRGGNQTAWYTDTHSDPVIKGQILIAPQTWSETVEEENYAARYQHPLKQQLERARQLAPAQRLTETDFIYCEKTTVSAASFLNYYQPNPRLDTPTLLTNTTLPTLVFAGSEDTTVHGLLEKMTALNNALITTVQIEGADHFFRDLYMDEVTEHSLLFIEPL</sequence>
<organism evidence="3 4">
    <name type="scientific">Neptuniibacter pectenicola</name>
    <dbReference type="NCBI Taxonomy" id="1806669"/>
    <lineage>
        <taxon>Bacteria</taxon>
        <taxon>Pseudomonadati</taxon>
        <taxon>Pseudomonadota</taxon>
        <taxon>Gammaproteobacteria</taxon>
        <taxon>Oceanospirillales</taxon>
        <taxon>Oceanospirillaceae</taxon>
        <taxon>Neptuniibacter</taxon>
    </lineage>
</organism>
<dbReference type="InterPro" id="IPR000073">
    <property type="entry name" value="AB_hydrolase_1"/>
</dbReference>
<gene>
    <name evidence="3" type="ORF">WNY58_03535</name>
</gene>
<dbReference type="Proteomes" id="UP001449225">
    <property type="component" value="Unassembled WGS sequence"/>
</dbReference>
<proteinExistence type="predicted"/>
<evidence type="ECO:0000256" key="1">
    <source>
        <dbReference type="SAM" id="SignalP"/>
    </source>
</evidence>